<feature type="region of interest" description="Disordered" evidence="3">
    <location>
        <begin position="231"/>
        <end position="275"/>
    </location>
</feature>
<dbReference type="PANTHER" id="PTHR33172:SF37">
    <property type="entry name" value="PROTEIN OXIDATIVE STRESS 3 LIKE 1"/>
    <property type="match status" value="1"/>
</dbReference>
<dbReference type="EMBL" id="SDMP01000006">
    <property type="protein sequence ID" value="RYR55459.1"/>
    <property type="molecule type" value="Genomic_DNA"/>
</dbReference>
<feature type="region of interest" description="Disordered" evidence="3">
    <location>
        <begin position="81"/>
        <end position="129"/>
    </location>
</feature>
<keyword evidence="2" id="KW-0539">Nucleus</keyword>
<organism evidence="4 5">
    <name type="scientific">Arachis hypogaea</name>
    <name type="common">Peanut</name>
    <dbReference type="NCBI Taxonomy" id="3818"/>
    <lineage>
        <taxon>Eukaryota</taxon>
        <taxon>Viridiplantae</taxon>
        <taxon>Streptophyta</taxon>
        <taxon>Embryophyta</taxon>
        <taxon>Tracheophyta</taxon>
        <taxon>Spermatophyta</taxon>
        <taxon>Magnoliopsida</taxon>
        <taxon>eudicotyledons</taxon>
        <taxon>Gunneridae</taxon>
        <taxon>Pentapetalae</taxon>
        <taxon>rosids</taxon>
        <taxon>fabids</taxon>
        <taxon>Fabales</taxon>
        <taxon>Fabaceae</taxon>
        <taxon>Papilionoideae</taxon>
        <taxon>50 kb inversion clade</taxon>
        <taxon>dalbergioids sensu lato</taxon>
        <taxon>Dalbergieae</taxon>
        <taxon>Pterocarpus clade</taxon>
        <taxon>Arachis</taxon>
    </lineage>
</organism>
<feature type="compositionally biased region" description="Low complexity" evidence="3">
    <location>
        <begin position="231"/>
        <end position="254"/>
    </location>
</feature>
<accession>A0A445CX09</accession>
<evidence type="ECO:0000256" key="3">
    <source>
        <dbReference type="SAM" id="MobiDB-lite"/>
    </source>
</evidence>
<protein>
    <submittedName>
        <fullName evidence="4">Uncharacterized protein</fullName>
    </submittedName>
</protein>
<dbReference type="OrthoDB" id="691484at2759"/>
<gene>
    <name evidence="4" type="ORF">Ahy_A06g030669</name>
</gene>
<comment type="caution">
    <text evidence="4">The sequence shown here is derived from an EMBL/GenBank/DDBJ whole genome shotgun (WGS) entry which is preliminary data.</text>
</comment>
<feature type="compositionally biased region" description="Low complexity" evidence="3">
    <location>
        <begin position="81"/>
        <end position="98"/>
    </location>
</feature>
<dbReference type="STRING" id="3818.A0A445CX09"/>
<comment type="subcellular location">
    <subcellularLocation>
        <location evidence="1">Nucleus</location>
    </subcellularLocation>
</comment>
<keyword evidence="5" id="KW-1185">Reference proteome</keyword>
<evidence type="ECO:0000256" key="2">
    <source>
        <dbReference type="ARBA" id="ARBA00023242"/>
    </source>
</evidence>
<sequence length="316" mass="34261">MCLCFSDKSTLLSLSLSLSLSSCKSICLSLFLESLYVEFCFVLGFLRTMMSLETLGLAVVPPRANVFMEAREVDDVAKKPAAAEVEECSTSSSSSIGRNSDDDDDVSSERSMDSNSNENGENEAQSSYNGPLHAMESLEQVLPIRRGISKFYNGKSKSFTSLGDAASTPSMKDIAKPENAYTRRRRNLMAFNHVWDNKNRSSMLRSNSGGIYKRTTTLSSSRSSLALAVAMNNSESSSSMTSSEDSTTSSSNSTPQLLLPPLHPRSNKASVSPTSLLQRSFSPWRSFSMADLHHCAIAATVKIPSPSLGDETAHPS</sequence>
<name>A0A445CX09_ARAHY</name>
<dbReference type="GO" id="GO:0006950">
    <property type="term" value="P:response to stress"/>
    <property type="evidence" value="ECO:0007669"/>
    <property type="project" value="UniProtKB-ARBA"/>
</dbReference>
<proteinExistence type="predicted"/>
<dbReference type="PANTHER" id="PTHR33172">
    <property type="entry name" value="OS08G0516900 PROTEIN"/>
    <property type="match status" value="1"/>
</dbReference>
<reference evidence="4 5" key="1">
    <citation type="submission" date="2019-01" db="EMBL/GenBank/DDBJ databases">
        <title>Sequencing of cultivated peanut Arachis hypogaea provides insights into genome evolution and oil improvement.</title>
        <authorList>
            <person name="Chen X."/>
        </authorList>
    </citation>
    <scope>NUCLEOTIDE SEQUENCE [LARGE SCALE GENOMIC DNA]</scope>
    <source>
        <strain evidence="5">cv. Fuhuasheng</strain>
        <tissue evidence="4">Leaves</tissue>
    </source>
</reference>
<feature type="compositionally biased region" description="Polar residues" evidence="3">
    <location>
        <begin position="115"/>
        <end position="129"/>
    </location>
</feature>
<evidence type="ECO:0000313" key="4">
    <source>
        <dbReference type="EMBL" id="RYR55459.1"/>
    </source>
</evidence>
<dbReference type="GO" id="GO:0005634">
    <property type="term" value="C:nucleus"/>
    <property type="evidence" value="ECO:0007669"/>
    <property type="project" value="UniProtKB-SubCell"/>
</dbReference>
<evidence type="ECO:0000313" key="5">
    <source>
        <dbReference type="Proteomes" id="UP000289738"/>
    </source>
</evidence>
<dbReference type="InterPro" id="IPR051992">
    <property type="entry name" value="OxStress_Response_Reg"/>
</dbReference>
<evidence type="ECO:0000256" key="1">
    <source>
        <dbReference type="ARBA" id="ARBA00004123"/>
    </source>
</evidence>
<dbReference type="Proteomes" id="UP000289738">
    <property type="component" value="Chromosome A06"/>
</dbReference>
<dbReference type="AlphaFoldDB" id="A0A445CX09"/>